<comment type="similarity">
    <text evidence="3">Belongs to the thymidine/pyrimidine-nucleoside phosphorylase family. Type 2 subfamily.</text>
</comment>
<protein>
    <recommendedName>
        <fullName evidence="3">AMP phosphorylase</fullName>
        <shortName evidence="3">AMPpase</shortName>
        <ecNumber evidence="3">2.4.2.57</ecNumber>
    </recommendedName>
    <alternativeName>
        <fullName evidence="3">Nucleoside monophosphate phosphorylase</fullName>
        <shortName evidence="3">NMP phosphorylase</shortName>
    </alternativeName>
</protein>
<dbReference type="Gene3D" id="3.90.1170.30">
    <property type="entry name" value="Pyrimidine nucleoside phosphorylase-like, C-terminal domain"/>
    <property type="match status" value="1"/>
</dbReference>
<feature type="binding site" evidence="3">
    <location>
        <position position="286"/>
    </location>
    <ligand>
        <name>AMP</name>
        <dbReference type="ChEBI" id="CHEBI:456215"/>
    </ligand>
</feature>
<feature type="active site" description="Proton donor" evidence="3">
    <location>
        <position position="256"/>
    </location>
</feature>
<dbReference type="HAMAP" id="MF_02132">
    <property type="entry name" value="AMP_phosphorylase"/>
    <property type="match status" value="1"/>
</dbReference>
<comment type="catalytic activity">
    <reaction evidence="3">
        <text>AMP + phosphate = alpha-D-ribose 1,5-bisphosphate + adenine</text>
        <dbReference type="Rhea" id="RHEA:36975"/>
        <dbReference type="ChEBI" id="CHEBI:16708"/>
        <dbReference type="ChEBI" id="CHEBI:43474"/>
        <dbReference type="ChEBI" id="CHEBI:68688"/>
        <dbReference type="ChEBI" id="CHEBI:456215"/>
        <dbReference type="EC" id="2.4.2.57"/>
    </reaction>
</comment>
<dbReference type="EMBL" id="APMM01000052">
    <property type="protein sequence ID" value="ENN95687.1"/>
    <property type="molecule type" value="Genomic_DNA"/>
</dbReference>
<dbReference type="Pfam" id="PF07831">
    <property type="entry name" value="PYNP_C"/>
    <property type="match status" value="1"/>
</dbReference>
<dbReference type="PATRIC" id="fig|1069083.5.peg.1234"/>
<feature type="binding site" evidence="3">
    <location>
        <position position="264"/>
    </location>
    <ligand>
        <name>AMP</name>
        <dbReference type="ChEBI" id="CHEBI:456215"/>
    </ligand>
</feature>
<dbReference type="Gene3D" id="2.40.40.20">
    <property type="match status" value="1"/>
</dbReference>
<proteinExistence type="inferred from homology"/>
<dbReference type="InterPro" id="IPR036320">
    <property type="entry name" value="Glycosyl_Trfase_fam3_N_dom_sf"/>
</dbReference>
<dbReference type="PIRSF" id="PIRSF000478">
    <property type="entry name" value="TP_PyNP"/>
    <property type="match status" value="1"/>
</dbReference>
<dbReference type="EC" id="2.4.2.57" evidence="3"/>
<comment type="function">
    <text evidence="3">Catalyzes the conversion of AMP and phosphate to adenine and ribose 1,5-bisphosphate (R15P). Exhibits phosphorylase activity toward CMP and UMP in addition to AMP. Functions in an archaeal AMP degradation pathway, together with R15P isomerase and RubisCO.</text>
</comment>
<dbReference type="GO" id="GO:0005829">
    <property type="term" value="C:cytosol"/>
    <property type="evidence" value="ECO:0007669"/>
    <property type="project" value="TreeGrafter"/>
</dbReference>
<dbReference type="Gene3D" id="1.20.970.50">
    <property type="match status" value="1"/>
</dbReference>
<dbReference type="PANTHER" id="PTHR10515">
    <property type="entry name" value="THYMIDINE PHOSPHORYLASE"/>
    <property type="match status" value="1"/>
</dbReference>
<dbReference type="Proteomes" id="UP000053695">
    <property type="component" value="Unassembled WGS sequence"/>
</dbReference>
<dbReference type="GO" id="GO:0004645">
    <property type="term" value="F:1,4-alpha-oligoglucan phosphorylase activity"/>
    <property type="evidence" value="ECO:0007669"/>
    <property type="project" value="InterPro"/>
</dbReference>
<keyword evidence="2 3" id="KW-0808">Transferase</keyword>
<dbReference type="GO" id="GO:0046125">
    <property type="term" value="P:pyrimidine deoxyribonucleoside metabolic process"/>
    <property type="evidence" value="ECO:0007669"/>
    <property type="project" value="InterPro"/>
</dbReference>
<reference evidence="5 6" key="1">
    <citation type="journal article" date="2013" name="Genome Announc.">
        <title>Draft Genome Sequence of a Highly Flagellated, Fast-Swimming Archaeon, Methanocaldococcus villosus Strain KIN24-T80 (DSM 22612).</title>
        <authorList>
            <person name="Thennarasu S."/>
            <person name="Polireddy D."/>
            <person name="Antony A."/>
            <person name="Yada M.R."/>
            <person name="Algarawi S."/>
            <person name="Sivakumar N."/>
        </authorList>
    </citation>
    <scope>NUCLEOTIDE SEQUENCE [LARGE SCALE GENOMIC DNA]</scope>
    <source>
        <strain evidence="5 6">KIN24-T80</strain>
    </source>
</reference>
<accession>N6VX49</accession>
<dbReference type="SMART" id="SM00941">
    <property type="entry name" value="PYNP_C"/>
    <property type="match status" value="1"/>
</dbReference>
<comment type="catalytic activity">
    <reaction evidence="3">
        <text>UMP + phosphate = alpha-D-ribose 1,5-bisphosphate + uracil</text>
        <dbReference type="Rhea" id="RHEA:36991"/>
        <dbReference type="ChEBI" id="CHEBI:17568"/>
        <dbReference type="ChEBI" id="CHEBI:43474"/>
        <dbReference type="ChEBI" id="CHEBI:57865"/>
        <dbReference type="ChEBI" id="CHEBI:68688"/>
        <dbReference type="EC" id="2.4.2.57"/>
    </reaction>
</comment>
<feature type="domain" description="Pyrimidine nucleoside phosphorylase C-terminal" evidence="4">
    <location>
        <begin position="422"/>
        <end position="489"/>
    </location>
</feature>
<feature type="binding site" evidence="3">
    <location>
        <begin position="194"/>
        <end position="199"/>
    </location>
    <ligand>
        <name>AMP</name>
        <dbReference type="ChEBI" id="CHEBI:456215"/>
    </ligand>
</feature>
<evidence type="ECO:0000256" key="1">
    <source>
        <dbReference type="ARBA" id="ARBA00022676"/>
    </source>
</evidence>
<comment type="catalytic activity">
    <reaction evidence="3">
        <text>CMP + phosphate = cytosine + alpha-D-ribose 1,5-bisphosphate</text>
        <dbReference type="Rhea" id="RHEA:36987"/>
        <dbReference type="ChEBI" id="CHEBI:16040"/>
        <dbReference type="ChEBI" id="CHEBI:43474"/>
        <dbReference type="ChEBI" id="CHEBI:60377"/>
        <dbReference type="ChEBI" id="CHEBI:68688"/>
        <dbReference type="EC" id="2.4.2.57"/>
    </reaction>
</comment>
<dbReference type="InterPro" id="IPR000312">
    <property type="entry name" value="Glycosyl_Trfase_fam3"/>
</dbReference>
<dbReference type="NCBIfam" id="NF003338">
    <property type="entry name" value="PRK04350.1"/>
    <property type="match status" value="1"/>
</dbReference>
<dbReference type="InterPro" id="IPR035902">
    <property type="entry name" value="Nuc_phospho_transferase"/>
</dbReference>
<dbReference type="STRING" id="1069083.GCA_000371805_01305"/>
<feature type="binding site" evidence="3">
    <location>
        <position position="203"/>
    </location>
    <ligand>
        <name>AMP</name>
        <dbReference type="ChEBI" id="CHEBI:456215"/>
    </ligand>
</feature>
<dbReference type="GO" id="GO:0006196">
    <property type="term" value="P:AMP catabolic process"/>
    <property type="evidence" value="ECO:0007669"/>
    <property type="project" value="UniProtKB-UniRule"/>
</dbReference>
<dbReference type="Pfam" id="PF00591">
    <property type="entry name" value="Glycos_transf_3"/>
    <property type="match status" value="1"/>
</dbReference>
<dbReference type="GO" id="GO:0016763">
    <property type="term" value="F:pentosyltransferase activity"/>
    <property type="evidence" value="ECO:0007669"/>
    <property type="project" value="UniProtKB-UniRule"/>
</dbReference>
<dbReference type="PANTHER" id="PTHR10515:SF0">
    <property type="entry name" value="THYMIDINE PHOSPHORYLASE"/>
    <property type="match status" value="1"/>
</dbReference>
<dbReference type="NCBIfam" id="TIGR03327">
    <property type="entry name" value="AMP_phos"/>
    <property type="match status" value="1"/>
</dbReference>
<evidence type="ECO:0000256" key="3">
    <source>
        <dbReference type="HAMAP-Rule" id="MF_02132"/>
    </source>
</evidence>
<evidence type="ECO:0000313" key="6">
    <source>
        <dbReference type="Proteomes" id="UP000053695"/>
    </source>
</evidence>
<keyword evidence="6" id="KW-1185">Reference proteome</keyword>
<feature type="binding site" evidence="3">
    <location>
        <position position="168"/>
    </location>
    <ligand>
        <name>AMP</name>
        <dbReference type="ChEBI" id="CHEBI:456215"/>
    </ligand>
</feature>
<dbReference type="GO" id="GO:0016208">
    <property type="term" value="F:AMP binding"/>
    <property type="evidence" value="ECO:0007669"/>
    <property type="project" value="UniProtKB-UniRule"/>
</dbReference>
<dbReference type="Pfam" id="PF02885">
    <property type="entry name" value="Glycos_trans_3N"/>
    <property type="match status" value="1"/>
</dbReference>
<dbReference type="InterPro" id="IPR013466">
    <property type="entry name" value="Thymidine/AMP_Pase"/>
</dbReference>
<dbReference type="InterPro" id="IPR017459">
    <property type="entry name" value="Glycosyl_Trfase_fam3_N_dom"/>
</dbReference>
<dbReference type="InterPro" id="IPR017713">
    <property type="entry name" value="AMP_phosphorylase"/>
</dbReference>
<dbReference type="SUPFAM" id="SSF52418">
    <property type="entry name" value="Nucleoside phosphorylase/phosphoribosyltransferase catalytic domain"/>
    <property type="match status" value="1"/>
</dbReference>
<dbReference type="RefSeq" id="WP_004593508.1">
    <property type="nucleotide sequence ID" value="NZ_APMM01000052.1"/>
</dbReference>
<evidence type="ECO:0000256" key="2">
    <source>
        <dbReference type="ARBA" id="ARBA00022679"/>
    </source>
</evidence>
<dbReference type="PROSITE" id="PS00647">
    <property type="entry name" value="THYMID_PHOSPHORYLASE"/>
    <property type="match status" value="1"/>
</dbReference>
<evidence type="ECO:0000313" key="5">
    <source>
        <dbReference type="EMBL" id="ENN95687.1"/>
    </source>
</evidence>
<sequence>MLFLKAKILDIDLENIVLINYDDLKNSQYFSQDRVVIEYKNKEIIAFLYSSKDLINSGEIGLPKKIADELKVKEGDIVNVSHADKPISIQYIKKKMDGNKLKKEEIYTIIDEIVDNNLSNIEISAFITALYINGMDIEEITSMTIRMAETGEMIKWEGQVYDVHSIGGVPGNKYALITVPIIAYTGLKIPKTSSRAITSAAGTADIVEVLTRVNLKVEEIKRVVKETNGCLVWGGALELAPADDITITVERALNIDPKPLLLSSVLSKKLAMGINKLLIDIPLGAKVKNMDEASSLARNFIELGDRLNIYVDCAITYGEQPIGRAIGPALEAKEALLALEDYKKAPNSLVEKAISLSGILLEMGGIAPKGEGKDLAEDILATGKAHDKFMEIIVAQGGEEKTSDEIEVGKYYTDILSPIDGYVTKISNEKITKIAKTAGAPNDKKAGVYLNVKVGNKVEKNDVLFTIYSDSKERLEKAVKLSRLLMPVKVEGMLLKRITRF</sequence>
<dbReference type="InterPro" id="IPR017872">
    <property type="entry name" value="Pyrmidine_PPase_CS"/>
</dbReference>
<dbReference type="SUPFAM" id="SSF54680">
    <property type="entry name" value="Pyrimidine nucleoside phosphorylase C-terminal domain"/>
    <property type="match status" value="1"/>
</dbReference>
<dbReference type="InterPro" id="IPR036566">
    <property type="entry name" value="PYNP-like_C_sf"/>
</dbReference>
<keyword evidence="1 3" id="KW-0328">Glycosyltransferase</keyword>
<gene>
    <name evidence="5" type="ORF">J422_06341</name>
</gene>
<dbReference type="OrthoDB" id="9827at2157"/>
<dbReference type="InterPro" id="IPR000053">
    <property type="entry name" value="Thymidine/pyrmidine_PPase"/>
</dbReference>
<organism evidence="5 6">
    <name type="scientific">Methanocaldococcus villosus KIN24-T80</name>
    <dbReference type="NCBI Taxonomy" id="1069083"/>
    <lineage>
        <taxon>Archaea</taxon>
        <taxon>Methanobacteriati</taxon>
        <taxon>Methanobacteriota</taxon>
        <taxon>Methanomada group</taxon>
        <taxon>Methanococci</taxon>
        <taxon>Methanococcales</taxon>
        <taxon>Methanocaldococcaceae</taxon>
        <taxon>Methanocaldococcus</taxon>
    </lineage>
</organism>
<dbReference type="GO" id="GO:0006206">
    <property type="term" value="P:pyrimidine nucleobase metabolic process"/>
    <property type="evidence" value="ECO:0007669"/>
    <property type="project" value="InterPro"/>
</dbReference>
<name>N6VX49_9EURY</name>
<dbReference type="SUPFAM" id="SSF47648">
    <property type="entry name" value="Nucleoside phosphorylase/phosphoribosyltransferase N-terminal domain"/>
    <property type="match status" value="1"/>
</dbReference>
<dbReference type="AlphaFoldDB" id="N6VX49"/>
<evidence type="ECO:0000259" key="4">
    <source>
        <dbReference type="SMART" id="SM00941"/>
    </source>
</evidence>
<dbReference type="Gene3D" id="3.40.1030.10">
    <property type="entry name" value="Nucleoside phosphorylase/phosphoribosyltransferase catalytic domain"/>
    <property type="match status" value="1"/>
</dbReference>
<dbReference type="InterPro" id="IPR013102">
    <property type="entry name" value="PYNP_C"/>
</dbReference>
<dbReference type="NCBIfam" id="TIGR02645">
    <property type="entry name" value="ARCH_P_rylase"/>
    <property type="match status" value="1"/>
</dbReference>
<comment type="caution">
    <text evidence="5">The sequence shown here is derived from an EMBL/GenBank/DDBJ whole genome shotgun (WGS) entry which is preliminary data.</text>
</comment>